<dbReference type="InterPro" id="IPR045379">
    <property type="entry name" value="Crinkler_N"/>
</dbReference>
<evidence type="ECO:0000259" key="4">
    <source>
        <dbReference type="Pfam" id="PF20147"/>
    </source>
</evidence>
<evidence type="ECO:0000256" key="2">
    <source>
        <dbReference type="ARBA" id="ARBA00004613"/>
    </source>
</evidence>
<gene>
    <name evidence="5" type="ORF">CCR75_007566</name>
</gene>
<evidence type="ECO:0000313" key="6">
    <source>
        <dbReference type="Proteomes" id="UP000294530"/>
    </source>
</evidence>
<evidence type="ECO:0000256" key="3">
    <source>
        <dbReference type="ARBA" id="ARBA00022525"/>
    </source>
</evidence>
<dbReference type="GO" id="GO:0043657">
    <property type="term" value="C:host cell"/>
    <property type="evidence" value="ECO:0007669"/>
    <property type="project" value="UniProtKB-SubCell"/>
</dbReference>
<comment type="caution">
    <text evidence="5">The sequence shown here is derived from an EMBL/GenBank/DDBJ whole genome shotgun (WGS) entry which is preliminary data.</text>
</comment>
<keyword evidence="6" id="KW-1185">Reference proteome</keyword>
<dbReference type="Pfam" id="PF20147">
    <property type="entry name" value="Crinkler"/>
    <property type="match status" value="1"/>
</dbReference>
<dbReference type="EMBL" id="SHOA02000019">
    <property type="protein sequence ID" value="TDH69950.1"/>
    <property type="molecule type" value="Genomic_DNA"/>
</dbReference>
<sequence>MVKLYCALIGVKVVFPVNIDENESMGNLKDVIKTKNPDDIKCSASKLELYLARKGDAWLSGSEPSAQQLKRGNVDDDIKSMLDCKPLRAIWPIQDYLNDNQMPAPQPNQIHVLVVLPNEVPLTISPNSDEARFVERYESLSKTLVRDEQVESLSKAIRAILEGNFDITPFVVLESSSGMGKTQMAFNLNATGEFDVFYIWCNRVPDKVQDISAAYSSRTDAFCFCLNKDFRNIKDRCDIGSIPKLRGIENLCLYGFIQAALLGKNKVDETVKTRQAVKTALVDRAASGKKPFIFFLDEFPREINREATSSTNEAFDQKCRLRLMRNIFRSFGLVVIVSSTSGTARNLVSDSAGSRNTLDYLWCIVHPLLPRTAIDSDIMILPTVLQGIIANSRPLFAWTAVQYMRKNWWSEGSNTANYLNALVGHLAPMFANLKPKRLHEFKIGQLCLLLCSSYRAEDGKVNLIDSHYACLDEKMMFRLMLTPTGELYKVAEINGSEAEIKAEDNRTWNCRSVFPHPANDVLLHLTMTGGLDYRPFDHSLREVLASVSTTTMNFHNTNQPMNDGQRLEALVLAAVVLASHVDGLGGVALPTFLGRLLYELGVRSQDGRIELPRGVETSGNLVVPFLSPPNVEWPAWLLDDKFMNFGDLVRSKNCDKIDFRIVSGEISGECKDHGQPLPLQTMKEILSRVPVESKVHLVVTRKLQNKYFTREETYGTFVREQNLSTKNVYRISGGSTLHKIVGMENQELQKVQCMDDGSTRLCDKKLVIFIEIGTDRI</sequence>
<dbReference type="AlphaFoldDB" id="A0A976FN94"/>
<dbReference type="InterPro" id="IPR027417">
    <property type="entry name" value="P-loop_NTPase"/>
</dbReference>
<dbReference type="Proteomes" id="UP000294530">
    <property type="component" value="Unassembled WGS sequence"/>
</dbReference>
<dbReference type="GeneID" id="94351295"/>
<reference evidence="5 6" key="1">
    <citation type="journal article" date="2021" name="Genome Biol.">
        <title>AFLAP: assembly-free linkage analysis pipeline using k-mers from genome sequencing data.</title>
        <authorList>
            <person name="Fletcher K."/>
            <person name="Zhang L."/>
            <person name="Gil J."/>
            <person name="Han R."/>
            <person name="Cavanaugh K."/>
            <person name="Michelmore R."/>
        </authorList>
    </citation>
    <scope>NUCLEOTIDE SEQUENCE [LARGE SCALE GENOMIC DNA]</scope>
    <source>
        <strain evidence="5 6">SF5</strain>
    </source>
</reference>
<comment type="subcellular location">
    <subcellularLocation>
        <location evidence="1">Host cell</location>
    </subcellularLocation>
    <subcellularLocation>
        <location evidence="2">Secreted</location>
    </subcellularLocation>
</comment>
<dbReference type="KEGG" id="blac:94351295"/>
<name>A0A976FN94_BRELC</name>
<evidence type="ECO:0000256" key="1">
    <source>
        <dbReference type="ARBA" id="ARBA00004340"/>
    </source>
</evidence>
<organism evidence="5 6">
    <name type="scientific">Bremia lactucae</name>
    <name type="common">Lettuce downy mildew</name>
    <dbReference type="NCBI Taxonomy" id="4779"/>
    <lineage>
        <taxon>Eukaryota</taxon>
        <taxon>Sar</taxon>
        <taxon>Stramenopiles</taxon>
        <taxon>Oomycota</taxon>
        <taxon>Peronosporomycetes</taxon>
        <taxon>Peronosporales</taxon>
        <taxon>Peronosporaceae</taxon>
        <taxon>Bremia</taxon>
    </lineage>
</organism>
<dbReference type="RefSeq" id="XP_067819449.1">
    <property type="nucleotide sequence ID" value="XM_067965624.1"/>
</dbReference>
<proteinExistence type="predicted"/>
<evidence type="ECO:0000313" key="5">
    <source>
        <dbReference type="EMBL" id="TDH69950.1"/>
    </source>
</evidence>
<dbReference type="OrthoDB" id="5380555at2759"/>
<dbReference type="Gene3D" id="3.40.50.300">
    <property type="entry name" value="P-loop containing nucleotide triphosphate hydrolases"/>
    <property type="match status" value="1"/>
</dbReference>
<accession>A0A976FN94</accession>
<protein>
    <recommendedName>
        <fullName evidence="4">Crinkler effector protein N-terminal domain-containing protein</fullName>
    </recommendedName>
</protein>
<dbReference type="SUPFAM" id="SSF52540">
    <property type="entry name" value="P-loop containing nucleoside triphosphate hydrolases"/>
    <property type="match status" value="1"/>
</dbReference>
<feature type="domain" description="Crinkler effector protein N-terminal" evidence="4">
    <location>
        <begin position="2"/>
        <end position="115"/>
    </location>
</feature>
<dbReference type="GO" id="GO:0005576">
    <property type="term" value="C:extracellular region"/>
    <property type="evidence" value="ECO:0007669"/>
    <property type="project" value="UniProtKB-SubCell"/>
</dbReference>
<keyword evidence="3" id="KW-0964">Secreted</keyword>